<accession>M3EF47</accession>
<evidence type="ECO:0000313" key="1">
    <source>
        <dbReference type="EMBL" id="EMF79698.1"/>
    </source>
</evidence>
<name>M3EF47_9LEPT</name>
<evidence type="ECO:0000313" key="2">
    <source>
        <dbReference type="Proteomes" id="UP000011770"/>
    </source>
</evidence>
<comment type="caution">
    <text evidence="1">The sequence shown here is derived from an EMBL/GenBank/DDBJ whole genome shotgun (WGS) entry which is preliminary data.</text>
</comment>
<proteinExistence type="predicted"/>
<protein>
    <submittedName>
        <fullName evidence="1">Uncharacterized protein</fullName>
    </submittedName>
</protein>
<gene>
    <name evidence="1" type="ORF">LEP1GSC188_1446</name>
</gene>
<reference evidence="1 2" key="1">
    <citation type="submission" date="2013-01" db="EMBL/GenBank/DDBJ databases">
        <authorList>
            <person name="Harkins D.M."/>
            <person name="Durkin A.S."/>
            <person name="Brinkac L.M."/>
            <person name="Haft D.H."/>
            <person name="Selengut J.D."/>
            <person name="Sanka R."/>
            <person name="DePew J."/>
            <person name="Purushe J."/>
            <person name="Tulsiani S.M."/>
            <person name="Graham G.C."/>
            <person name="Burns M.-A."/>
            <person name="Dohnt M.F."/>
            <person name="Smythe L.D."/>
            <person name="McKay D.B."/>
            <person name="Craig S.B."/>
            <person name="Vinetz J.M."/>
            <person name="Sutton G.G."/>
            <person name="Nierman W.C."/>
            <person name="Fouts D.E."/>
        </authorList>
    </citation>
    <scope>NUCLEOTIDE SEQUENCE [LARGE SCALE GENOMIC DNA]</scope>
    <source>
        <strain evidence="1 2">LT2116</strain>
    </source>
</reference>
<dbReference type="EMBL" id="AHOR02000076">
    <property type="protein sequence ID" value="EMF79698.1"/>
    <property type="molecule type" value="Genomic_DNA"/>
</dbReference>
<sequence>MKAINLQESIQEMKQRMEAIPRRTKCRAKAEAGYAVVRAISTWLEKNGLPQEISGTRRGRLIQAMKSKPDSVILAFKSLNNAHGKLSSKMAQSFCVKGEIPCSCFEVHKNKIKPSRYSRGKRERKSQ</sequence>
<dbReference type="Proteomes" id="UP000011770">
    <property type="component" value="Unassembled WGS sequence"/>
</dbReference>
<dbReference type="AlphaFoldDB" id="M3EF47"/>
<organism evidence="1 2">
    <name type="scientific">Leptospira weilii serovar Topaz str. LT2116</name>
    <dbReference type="NCBI Taxonomy" id="1088540"/>
    <lineage>
        <taxon>Bacteria</taxon>
        <taxon>Pseudomonadati</taxon>
        <taxon>Spirochaetota</taxon>
        <taxon>Spirochaetia</taxon>
        <taxon>Leptospirales</taxon>
        <taxon>Leptospiraceae</taxon>
        <taxon>Leptospira</taxon>
    </lineage>
</organism>